<dbReference type="GO" id="GO:0045002">
    <property type="term" value="P:double-strand break repair via single-strand annealing"/>
    <property type="evidence" value="ECO:0007669"/>
    <property type="project" value="TreeGrafter"/>
</dbReference>
<evidence type="ECO:0000313" key="7">
    <source>
        <dbReference type="Proteomes" id="UP000054843"/>
    </source>
</evidence>
<keyword evidence="4" id="KW-0234">DNA repair</keyword>
<gene>
    <name evidence="6" type="ORF">T10_12560</name>
</gene>
<proteinExistence type="inferred from homology"/>
<dbReference type="PANTHER" id="PTHR12132">
    <property type="entry name" value="DNA REPAIR AND RECOMBINATION PROTEIN RAD52, RAD59"/>
    <property type="match status" value="1"/>
</dbReference>
<reference evidence="6 7" key="1">
    <citation type="submission" date="2015-01" db="EMBL/GenBank/DDBJ databases">
        <title>Evolution of Trichinella species and genotypes.</title>
        <authorList>
            <person name="Korhonen P.K."/>
            <person name="Edoardo P."/>
            <person name="Giuseppe L.R."/>
            <person name="Gasser R.B."/>
        </authorList>
    </citation>
    <scope>NUCLEOTIDE SEQUENCE [LARGE SCALE GENOMIC DNA]</scope>
    <source>
        <strain evidence="6">ISS1980</strain>
    </source>
</reference>
<dbReference type="PANTHER" id="PTHR12132:SF1">
    <property type="entry name" value="DNA REPAIR PROTEIN RAD52 HOMOLOG"/>
    <property type="match status" value="1"/>
</dbReference>
<feature type="compositionally biased region" description="Basic and acidic residues" evidence="5">
    <location>
        <begin position="212"/>
        <end position="228"/>
    </location>
</feature>
<dbReference type="AlphaFoldDB" id="A0A0V1M0F2"/>
<dbReference type="GO" id="GO:0000724">
    <property type="term" value="P:double-strand break repair via homologous recombination"/>
    <property type="evidence" value="ECO:0007669"/>
    <property type="project" value="TreeGrafter"/>
</dbReference>
<sequence>MDGVERQSPSVPVKSEVEDDLYDLNERLSRLPGREYIDHRPGPGGKKIPYLSGEKSTSLANEIFGTSGWSCSVLKVEVDEMEVTSSVIRVLVTATVKVTSLYPNKHGYLASHEDIGTGFAQMNLKSHNEIGKQKHQVMDTAKKSAVTNARKRAVCQFGNALGLFLKDDCAVKAAMRESMESQPPYSVHHKGMSVSRMGTPALSTFGSSGGCLDDRSTHKRKAVESRMEVDEKARLMQLVESEDWDTFE</sequence>
<organism evidence="6 7">
    <name type="scientific">Trichinella papuae</name>
    <dbReference type="NCBI Taxonomy" id="268474"/>
    <lineage>
        <taxon>Eukaryota</taxon>
        <taxon>Metazoa</taxon>
        <taxon>Ecdysozoa</taxon>
        <taxon>Nematoda</taxon>
        <taxon>Enoplea</taxon>
        <taxon>Dorylaimia</taxon>
        <taxon>Trichinellida</taxon>
        <taxon>Trichinellidae</taxon>
        <taxon>Trichinella</taxon>
    </lineage>
</organism>
<dbReference type="Pfam" id="PF04098">
    <property type="entry name" value="Rad52_Rad22"/>
    <property type="match status" value="1"/>
</dbReference>
<feature type="region of interest" description="Disordered" evidence="5">
    <location>
        <begin position="205"/>
        <end position="228"/>
    </location>
</feature>
<evidence type="ECO:0000256" key="4">
    <source>
        <dbReference type="ARBA" id="ARBA00023204"/>
    </source>
</evidence>
<evidence type="ECO:0000256" key="3">
    <source>
        <dbReference type="ARBA" id="ARBA00023172"/>
    </source>
</evidence>
<dbReference type="EMBL" id="JYDO01000421">
    <property type="protein sequence ID" value="KRZ65277.1"/>
    <property type="molecule type" value="Genomic_DNA"/>
</dbReference>
<evidence type="ECO:0000256" key="5">
    <source>
        <dbReference type="SAM" id="MobiDB-lite"/>
    </source>
</evidence>
<keyword evidence="2" id="KW-0227">DNA damage</keyword>
<dbReference type="SUPFAM" id="SSF54768">
    <property type="entry name" value="dsRNA-binding domain-like"/>
    <property type="match status" value="1"/>
</dbReference>
<dbReference type="InterPro" id="IPR042525">
    <property type="entry name" value="Rad52_Rad59_Rad22_sf"/>
</dbReference>
<evidence type="ECO:0000313" key="6">
    <source>
        <dbReference type="EMBL" id="KRZ65277.1"/>
    </source>
</evidence>
<keyword evidence="7" id="KW-1185">Reference proteome</keyword>
<evidence type="ECO:0000256" key="2">
    <source>
        <dbReference type="ARBA" id="ARBA00022763"/>
    </source>
</evidence>
<comment type="caution">
    <text evidence="6">The sequence shown here is derived from an EMBL/GenBank/DDBJ whole genome shotgun (WGS) entry which is preliminary data.</text>
</comment>
<protein>
    <recommendedName>
        <fullName evidence="8">DNA repair protein RAD52-like protein</fullName>
    </recommendedName>
</protein>
<dbReference type="InterPro" id="IPR007232">
    <property type="entry name" value="Rad52_Rad59_Rad22"/>
</dbReference>
<dbReference type="Gene3D" id="3.30.390.80">
    <property type="entry name" value="DNA repair protein Rad52/59/22"/>
    <property type="match status" value="1"/>
</dbReference>
<dbReference type="Proteomes" id="UP000054843">
    <property type="component" value="Unassembled WGS sequence"/>
</dbReference>
<name>A0A0V1M0F2_9BILA</name>
<dbReference type="GO" id="GO:0005634">
    <property type="term" value="C:nucleus"/>
    <property type="evidence" value="ECO:0007669"/>
    <property type="project" value="TreeGrafter"/>
</dbReference>
<evidence type="ECO:0000256" key="1">
    <source>
        <dbReference type="ARBA" id="ARBA00006638"/>
    </source>
</evidence>
<dbReference type="InterPro" id="IPR041247">
    <property type="entry name" value="Rad52_fam"/>
</dbReference>
<dbReference type="GO" id="GO:0006312">
    <property type="term" value="P:mitotic recombination"/>
    <property type="evidence" value="ECO:0007669"/>
    <property type="project" value="TreeGrafter"/>
</dbReference>
<comment type="similarity">
    <text evidence="1">Belongs to the RAD52 family.</text>
</comment>
<keyword evidence="3" id="KW-0233">DNA recombination</keyword>
<dbReference type="STRING" id="268474.A0A0V1M0F2"/>
<accession>A0A0V1M0F2</accession>
<evidence type="ECO:0008006" key="8">
    <source>
        <dbReference type="Google" id="ProtNLM"/>
    </source>
</evidence>